<evidence type="ECO:0000313" key="1">
    <source>
        <dbReference type="EMBL" id="MBB4890405.1"/>
    </source>
</evidence>
<gene>
    <name evidence="1" type="ORF">FHS38_006490</name>
</gene>
<protein>
    <submittedName>
        <fullName evidence="1">Uncharacterized protein</fullName>
    </submittedName>
</protein>
<comment type="caution">
    <text evidence="1">The sequence shown here is derived from an EMBL/GenBank/DDBJ whole genome shotgun (WGS) entry which is preliminary data.</text>
</comment>
<dbReference type="AlphaFoldDB" id="A0A7W7PJ48"/>
<organism evidence="1 2">
    <name type="scientific">Streptomyces netropsis</name>
    <name type="common">Streptoverticillium netropsis</name>
    <dbReference type="NCBI Taxonomy" id="55404"/>
    <lineage>
        <taxon>Bacteria</taxon>
        <taxon>Bacillati</taxon>
        <taxon>Actinomycetota</taxon>
        <taxon>Actinomycetes</taxon>
        <taxon>Kitasatosporales</taxon>
        <taxon>Streptomycetaceae</taxon>
        <taxon>Streptomyces</taxon>
    </lineage>
</organism>
<dbReference type="RefSeq" id="WP_184739580.1">
    <property type="nucleotide sequence ID" value="NZ_BMRW01000017.1"/>
</dbReference>
<dbReference type="Proteomes" id="UP000556436">
    <property type="component" value="Unassembled WGS sequence"/>
</dbReference>
<evidence type="ECO:0000313" key="2">
    <source>
        <dbReference type="Proteomes" id="UP000556436"/>
    </source>
</evidence>
<sequence length="169" mass="18809">MLEQVNEQTEQGYVLLQAAAAEGALGDIEAAYRRAETLAGLDDAAAAVLVRVASDFVCRLSLAQGPDWTTSKDDDGNQVNIEERSPEERVFTRRMMAAWSAGDTGTFQALLGSVCADPRRRRTHLQDLFRLAVDEAELHGSRAMRPFTVVRQMTNSILKEGLQRKDWNR</sequence>
<dbReference type="EMBL" id="JACHJG010000019">
    <property type="protein sequence ID" value="MBB4890405.1"/>
    <property type="molecule type" value="Genomic_DNA"/>
</dbReference>
<name>A0A7W7PJ48_STRNE</name>
<keyword evidence="2" id="KW-1185">Reference proteome</keyword>
<accession>A0A7W7PJ48</accession>
<proteinExistence type="predicted"/>
<reference evidence="1 2" key="1">
    <citation type="submission" date="2020-08" db="EMBL/GenBank/DDBJ databases">
        <title>Genomic Encyclopedia of Type Strains, Phase III (KMG-III): the genomes of soil and plant-associated and newly described type strains.</title>
        <authorList>
            <person name="Whitman W."/>
        </authorList>
    </citation>
    <scope>NUCLEOTIDE SEQUENCE [LARGE SCALE GENOMIC DNA]</scope>
    <source>
        <strain evidence="1 2">CECT 3265</strain>
    </source>
</reference>